<evidence type="ECO:0000313" key="7">
    <source>
        <dbReference type="EMBL" id="SOC06383.1"/>
    </source>
</evidence>
<dbReference type="EMBL" id="OBML01000005">
    <property type="protein sequence ID" value="SOC06383.1"/>
    <property type="molecule type" value="Genomic_DNA"/>
</dbReference>
<sequence length="312" mass="34585">MDIRHLRYFIAISEAPSLSAAAQVLGVAQPSLSQYVQRMEQELGVQLVERSPRGTVLTEEGHLLVRHAREICASMEHCISEMRDLGGGIRGKVGFGMPPSVSMVMSVPLAETVRVELPDVRLRAIEAMSGYIKSWIEDETVDIGFIYDLEKVEHFRIIHVLDEQLFFFSAPDTWPLDTPPGAPVPMHALEKLEMILPGVSHGLRKTIERHAAACDVNLNVVIEMDAMTQIKELVARGSGHTIFAPAAVHDFVARGELLKAPIVEPTISRPVYLVSKPSRSTSRACRAVEQITLEVARDLVRRGIWEGNLIES</sequence>
<dbReference type="Pfam" id="PF00126">
    <property type="entry name" value="HTH_1"/>
    <property type="match status" value="1"/>
</dbReference>
<reference evidence="7 8" key="1">
    <citation type="submission" date="2017-08" db="EMBL/GenBank/DDBJ databases">
        <authorList>
            <person name="de Groot N.N."/>
        </authorList>
    </citation>
    <scope>NUCLEOTIDE SEQUENCE [LARGE SCALE GENOMIC DNA]</scope>
    <source>
        <strain evidence="7 8">USBA 352</strain>
    </source>
</reference>
<dbReference type="Gene3D" id="3.40.190.290">
    <property type="match status" value="1"/>
</dbReference>
<comment type="similarity">
    <text evidence="1">Belongs to the LysR transcriptional regulatory family.</text>
</comment>
<dbReference type="PROSITE" id="PS50931">
    <property type="entry name" value="HTH_LYSR"/>
    <property type="match status" value="1"/>
</dbReference>
<accession>A0A285SJR3</accession>
<dbReference type="SUPFAM" id="SSF46785">
    <property type="entry name" value="Winged helix' DNA-binding domain"/>
    <property type="match status" value="1"/>
</dbReference>
<dbReference type="PANTHER" id="PTHR30293">
    <property type="entry name" value="TRANSCRIPTIONAL REGULATORY PROTEIN NAC-RELATED"/>
    <property type="match status" value="1"/>
</dbReference>
<keyword evidence="4" id="KW-0010">Activator</keyword>
<dbReference type="Gene3D" id="1.10.10.10">
    <property type="entry name" value="Winged helix-like DNA-binding domain superfamily/Winged helix DNA-binding domain"/>
    <property type="match status" value="1"/>
</dbReference>
<dbReference type="PANTHER" id="PTHR30293:SF0">
    <property type="entry name" value="NITROGEN ASSIMILATION REGULATORY PROTEIN NAC"/>
    <property type="match status" value="1"/>
</dbReference>
<gene>
    <name evidence="7" type="ORF">SAMN05421512_10580</name>
</gene>
<dbReference type="GO" id="GO:0003677">
    <property type="term" value="F:DNA binding"/>
    <property type="evidence" value="ECO:0007669"/>
    <property type="project" value="UniProtKB-KW"/>
</dbReference>
<dbReference type="InterPro" id="IPR005119">
    <property type="entry name" value="LysR_subst-bd"/>
</dbReference>
<evidence type="ECO:0000259" key="6">
    <source>
        <dbReference type="PROSITE" id="PS50931"/>
    </source>
</evidence>
<keyword evidence="5" id="KW-0804">Transcription</keyword>
<keyword evidence="3" id="KW-0238">DNA-binding</keyword>
<evidence type="ECO:0000256" key="5">
    <source>
        <dbReference type="ARBA" id="ARBA00023163"/>
    </source>
</evidence>
<dbReference type="FunFam" id="1.10.10.10:FF:000001">
    <property type="entry name" value="LysR family transcriptional regulator"/>
    <property type="match status" value="1"/>
</dbReference>
<dbReference type="STRING" id="538381.GCA_001696535_02209"/>
<dbReference type="RefSeq" id="WP_067335821.1">
    <property type="nucleotide sequence ID" value="NZ_MBQF01000002.1"/>
</dbReference>
<dbReference type="AlphaFoldDB" id="A0A285SJR3"/>
<evidence type="ECO:0000256" key="1">
    <source>
        <dbReference type="ARBA" id="ARBA00009437"/>
    </source>
</evidence>
<protein>
    <submittedName>
        <fullName evidence="7">LysR family transcriptional regulator, nitrogen assimilation regulatory protein</fullName>
    </submittedName>
</protein>
<dbReference type="OrthoDB" id="8479357at2"/>
<dbReference type="PRINTS" id="PR00039">
    <property type="entry name" value="HTHLYSR"/>
</dbReference>
<dbReference type="GO" id="GO:0003700">
    <property type="term" value="F:DNA-binding transcription factor activity"/>
    <property type="evidence" value="ECO:0007669"/>
    <property type="project" value="InterPro"/>
</dbReference>
<dbReference type="GO" id="GO:2000142">
    <property type="term" value="P:regulation of DNA-templated transcription initiation"/>
    <property type="evidence" value="ECO:0007669"/>
    <property type="project" value="TreeGrafter"/>
</dbReference>
<feature type="domain" description="HTH lysR-type" evidence="6">
    <location>
        <begin position="1"/>
        <end position="58"/>
    </location>
</feature>
<proteinExistence type="inferred from homology"/>
<dbReference type="Pfam" id="PF03466">
    <property type="entry name" value="LysR_substrate"/>
    <property type="match status" value="1"/>
</dbReference>
<evidence type="ECO:0000256" key="4">
    <source>
        <dbReference type="ARBA" id="ARBA00023159"/>
    </source>
</evidence>
<dbReference type="InterPro" id="IPR000847">
    <property type="entry name" value="LysR_HTH_N"/>
</dbReference>
<name>A0A285SJR3_9HYPH</name>
<keyword evidence="8" id="KW-1185">Reference proteome</keyword>
<evidence type="ECO:0000313" key="8">
    <source>
        <dbReference type="Proteomes" id="UP000219331"/>
    </source>
</evidence>
<dbReference type="SUPFAM" id="SSF53850">
    <property type="entry name" value="Periplasmic binding protein-like II"/>
    <property type="match status" value="1"/>
</dbReference>
<dbReference type="InterPro" id="IPR036388">
    <property type="entry name" value="WH-like_DNA-bd_sf"/>
</dbReference>
<keyword evidence="2" id="KW-0805">Transcription regulation</keyword>
<dbReference type="Proteomes" id="UP000219331">
    <property type="component" value="Unassembled WGS sequence"/>
</dbReference>
<dbReference type="InterPro" id="IPR036390">
    <property type="entry name" value="WH_DNA-bd_sf"/>
</dbReference>
<organism evidence="7 8">
    <name type="scientific">Stappia indica</name>
    <dbReference type="NCBI Taxonomy" id="538381"/>
    <lineage>
        <taxon>Bacteria</taxon>
        <taxon>Pseudomonadati</taxon>
        <taxon>Pseudomonadota</taxon>
        <taxon>Alphaproteobacteria</taxon>
        <taxon>Hyphomicrobiales</taxon>
        <taxon>Stappiaceae</taxon>
        <taxon>Stappia</taxon>
    </lineage>
</organism>
<evidence type="ECO:0000256" key="3">
    <source>
        <dbReference type="ARBA" id="ARBA00023125"/>
    </source>
</evidence>
<evidence type="ECO:0000256" key="2">
    <source>
        <dbReference type="ARBA" id="ARBA00023015"/>
    </source>
</evidence>